<evidence type="ECO:0000256" key="1">
    <source>
        <dbReference type="ARBA" id="ARBA00004196"/>
    </source>
</evidence>
<evidence type="ECO:0000256" key="4">
    <source>
        <dbReference type="ARBA" id="ARBA00022729"/>
    </source>
</evidence>
<protein>
    <submittedName>
        <fullName evidence="5">TRAP dicarboxylate transporter, DctP subunit</fullName>
    </submittedName>
</protein>
<dbReference type="CDD" id="cd13603">
    <property type="entry name" value="PBP2_TRAP_Siap_TeaA_like"/>
    <property type="match status" value="1"/>
</dbReference>
<dbReference type="NCBIfam" id="TIGR00787">
    <property type="entry name" value="dctP"/>
    <property type="match status" value="1"/>
</dbReference>
<dbReference type="InterPro" id="IPR038404">
    <property type="entry name" value="TRAP_DctP_sf"/>
</dbReference>
<dbReference type="HOGENOM" id="CLU_036176_1_3_9"/>
<reference evidence="5 6" key="2">
    <citation type="journal article" date="2012" name="Stand. Genomic Sci.">
        <title>Complete genome sequence of the sulfate-reducing firmicute Desulfotomaculum ruminis type strain (DL(T)).</title>
        <authorList>
            <person name="Spring S."/>
            <person name="Visser M."/>
            <person name="Lu M."/>
            <person name="Copeland A."/>
            <person name="Lapidus A."/>
            <person name="Lucas S."/>
            <person name="Cheng J.F."/>
            <person name="Han C."/>
            <person name="Tapia R."/>
            <person name="Goodwin L.A."/>
            <person name="Pitluck S."/>
            <person name="Ivanova N."/>
            <person name="Land M."/>
            <person name="Hauser L."/>
            <person name="Larimer F."/>
            <person name="Rohde M."/>
            <person name="Goker M."/>
            <person name="Detter J.C."/>
            <person name="Kyrpides N.C."/>
            <person name="Woyke T."/>
            <person name="Schaap P.J."/>
            <person name="Plugge C.M."/>
            <person name="Muyzer G."/>
            <person name="Kuever J."/>
            <person name="Pereira I.A."/>
            <person name="Parshina S.N."/>
            <person name="Bernier-Latmani R."/>
            <person name="Stams A.J."/>
            <person name="Klenk H.P."/>
        </authorList>
    </citation>
    <scope>NUCLEOTIDE SEQUENCE [LARGE SCALE GENOMIC DNA]</scope>
    <source>
        <strain evidence="6">ATCC 23193 / DSM 2154 / NCIB 8452 / DL</strain>
    </source>
</reference>
<name>F6DN74_DESRL</name>
<dbReference type="AlphaFoldDB" id="F6DN74"/>
<keyword evidence="6" id="KW-1185">Reference proteome</keyword>
<dbReference type="PIRSF" id="PIRSF006470">
    <property type="entry name" value="DctB"/>
    <property type="match status" value="1"/>
</dbReference>
<evidence type="ECO:0000313" key="6">
    <source>
        <dbReference type="Proteomes" id="UP000009234"/>
    </source>
</evidence>
<accession>F6DN74</accession>
<dbReference type="OrthoDB" id="9815946at2"/>
<dbReference type="Pfam" id="PF03480">
    <property type="entry name" value="DctP"/>
    <property type="match status" value="1"/>
</dbReference>
<evidence type="ECO:0000256" key="2">
    <source>
        <dbReference type="ARBA" id="ARBA00009023"/>
    </source>
</evidence>
<reference evidence="6" key="1">
    <citation type="submission" date="2011-05" db="EMBL/GenBank/DDBJ databases">
        <title>Complete sequence of Desulfotomaculum ruminis DSM 2154.</title>
        <authorList>
            <person name="Lucas S."/>
            <person name="Copeland A."/>
            <person name="Lapidus A."/>
            <person name="Cheng J.-F."/>
            <person name="Goodwin L."/>
            <person name="Pitluck S."/>
            <person name="Lu M."/>
            <person name="Detter J.C."/>
            <person name="Han C."/>
            <person name="Tapia R."/>
            <person name="Land M."/>
            <person name="Hauser L."/>
            <person name="Kyrpides N."/>
            <person name="Ivanova N."/>
            <person name="Mikhailova N."/>
            <person name="Pagani I."/>
            <person name="Stams A.J.M."/>
            <person name="Plugge C.M."/>
            <person name="Muyzer G."/>
            <person name="Kuever J."/>
            <person name="Parshina S.N."/>
            <person name="Ivanova A.E."/>
            <person name="Nazina T.N."/>
            <person name="Brambilla E."/>
            <person name="Spring S."/>
            <person name="Klenk H.-P."/>
            <person name="Woyke T."/>
        </authorList>
    </citation>
    <scope>NUCLEOTIDE SEQUENCE [LARGE SCALE GENOMIC DNA]</scope>
    <source>
        <strain evidence="6">ATCC 23193 / DSM 2154 / NCIB 8452 / DL</strain>
    </source>
</reference>
<dbReference type="EMBL" id="CP002780">
    <property type="protein sequence ID" value="AEG60663.1"/>
    <property type="molecule type" value="Genomic_DNA"/>
</dbReference>
<sequence>MKKLSKVALSVLGIMLFSIFLTGCGGGGEEKKDASEQGKAITLKVAHYFADEHPQNIALKEKFKPMVEAESNGQIKVEIYPNATLGSEEQFIDGTKNGSVEMCVTGGLIAKDLPMVGLTEMPLLFRDYAHAQKVLNGELGKEIVKGMEEKMGTRTLAWTANGFRVVSSSKPFEKFEDFKGFRLRIPNNPIYVEMVKGLGANAVPMPISETFTALEQKVIDGQENPYATLKASGMYEVQKYVVDTRHLFSPNLYMVNEKFWQGLDPKLQEIVQKAANESAAYEWKLLEENEQKDIEFLKKKGLTVVFPDETFKQKLIESQKPVQEWFYKTYPGTKEMADKVMAVQ</sequence>
<dbReference type="GO" id="GO:0030288">
    <property type="term" value="C:outer membrane-bounded periplasmic space"/>
    <property type="evidence" value="ECO:0007669"/>
    <property type="project" value="InterPro"/>
</dbReference>
<dbReference type="GO" id="GO:0055085">
    <property type="term" value="P:transmembrane transport"/>
    <property type="evidence" value="ECO:0007669"/>
    <property type="project" value="InterPro"/>
</dbReference>
<keyword evidence="4" id="KW-0732">Signal</keyword>
<dbReference type="Gene3D" id="3.40.190.170">
    <property type="entry name" value="Bacterial extracellular solute-binding protein, family 7"/>
    <property type="match status" value="1"/>
</dbReference>
<gene>
    <name evidence="5" type="ordered locus">Desru_2422</name>
</gene>
<keyword evidence="3" id="KW-0813">Transport</keyword>
<evidence type="ECO:0000256" key="3">
    <source>
        <dbReference type="ARBA" id="ARBA00022448"/>
    </source>
</evidence>
<dbReference type="NCBIfam" id="NF037995">
    <property type="entry name" value="TRAP_S1"/>
    <property type="match status" value="1"/>
</dbReference>
<dbReference type="RefSeq" id="WP_013842419.1">
    <property type="nucleotide sequence ID" value="NC_015589.1"/>
</dbReference>
<dbReference type="STRING" id="696281.Desru_2422"/>
<proteinExistence type="inferred from homology"/>
<dbReference type="eggNOG" id="COG1638">
    <property type="taxonomic scope" value="Bacteria"/>
</dbReference>
<comment type="similarity">
    <text evidence="2">Belongs to the bacterial solute-binding protein 7 family.</text>
</comment>
<dbReference type="KEGG" id="dru:Desru_2422"/>
<dbReference type="Proteomes" id="UP000009234">
    <property type="component" value="Chromosome"/>
</dbReference>
<dbReference type="PROSITE" id="PS51257">
    <property type="entry name" value="PROKAR_LIPOPROTEIN"/>
    <property type="match status" value="1"/>
</dbReference>
<dbReference type="PANTHER" id="PTHR33376:SF4">
    <property type="entry name" value="SIALIC ACID-BINDING PERIPLASMIC PROTEIN SIAP"/>
    <property type="match status" value="1"/>
</dbReference>
<organism evidence="5 6">
    <name type="scientific">Desulforamulus ruminis (strain ATCC 23193 / DSM 2154 / NCIMB 8452 / DL)</name>
    <name type="common">Desulfotomaculum ruminis</name>
    <dbReference type="NCBI Taxonomy" id="696281"/>
    <lineage>
        <taxon>Bacteria</taxon>
        <taxon>Bacillati</taxon>
        <taxon>Bacillota</taxon>
        <taxon>Clostridia</taxon>
        <taxon>Eubacteriales</taxon>
        <taxon>Peptococcaceae</taxon>
        <taxon>Desulforamulus</taxon>
    </lineage>
</organism>
<dbReference type="InterPro" id="IPR018389">
    <property type="entry name" value="DctP_fam"/>
</dbReference>
<dbReference type="InterPro" id="IPR004682">
    <property type="entry name" value="TRAP_DctP"/>
</dbReference>
<comment type="subcellular location">
    <subcellularLocation>
        <location evidence="1">Cell envelope</location>
    </subcellularLocation>
</comment>
<dbReference type="PANTHER" id="PTHR33376">
    <property type="match status" value="1"/>
</dbReference>
<evidence type="ECO:0000313" key="5">
    <source>
        <dbReference type="EMBL" id="AEG60663.1"/>
    </source>
</evidence>